<dbReference type="Proteomes" id="UP000315628">
    <property type="component" value="Unassembled WGS sequence"/>
</dbReference>
<keyword evidence="4" id="KW-1185">Reference proteome</keyword>
<sequence length="224" mass="23933">MKFYADLPARRFGQVLADLGVLGWVVLWVLAGRAVHAATLNLAEPGRALQGAGTGFQDRMNGAGDQVDDLPLLDDRVATPFREAAGAGQDIESAGRDLVTAVGRLATVLGVVTALVPILIVGVTWLALRSRFVRQATAAQRLIDADADLDLFALRAMAHQPMTRIAAISPDPAGAWRRRDPDVVHRLALLELRASGLRPPRPTPALAETDPPAPPASRQRGWTP</sequence>
<proteinExistence type="predicted"/>
<feature type="transmembrane region" description="Helical" evidence="2">
    <location>
        <begin position="105"/>
        <end position="128"/>
    </location>
</feature>
<evidence type="ECO:0000256" key="2">
    <source>
        <dbReference type="SAM" id="Phobius"/>
    </source>
</evidence>
<organism evidence="3 4">
    <name type="scientific">Marihabitans asiaticum</name>
    <dbReference type="NCBI Taxonomy" id="415218"/>
    <lineage>
        <taxon>Bacteria</taxon>
        <taxon>Bacillati</taxon>
        <taxon>Actinomycetota</taxon>
        <taxon>Actinomycetes</taxon>
        <taxon>Micrococcales</taxon>
        <taxon>Intrasporangiaceae</taxon>
        <taxon>Marihabitans</taxon>
    </lineage>
</organism>
<reference evidence="3 4" key="1">
    <citation type="submission" date="2019-06" db="EMBL/GenBank/DDBJ databases">
        <title>Sequencing the genomes of 1000 actinobacteria strains.</title>
        <authorList>
            <person name="Klenk H.-P."/>
        </authorList>
    </citation>
    <scope>NUCLEOTIDE SEQUENCE [LARGE SCALE GENOMIC DNA]</scope>
    <source>
        <strain evidence="3 4">DSM 18935</strain>
    </source>
</reference>
<feature type="transmembrane region" description="Helical" evidence="2">
    <location>
        <begin position="12"/>
        <end position="31"/>
    </location>
</feature>
<keyword evidence="2" id="KW-1133">Transmembrane helix</keyword>
<dbReference type="EMBL" id="VIUW01000005">
    <property type="protein sequence ID" value="TWD13282.1"/>
    <property type="molecule type" value="Genomic_DNA"/>
</dbReference>
<protein>
    <submittedName>
        <fullName evidence="3">Uncharacterized protein</fullName>
    </submittedName>
</protein>
<evidence type="ECO:0000313" key="4">
    <source>
        <dbReference type="Proteomes" id="UP000315628"/>
    </source>
</evidence>
<feature type="region of interest" description="Disordered" evidence="1">
    <location>
        <begin position="195"/>
        <end position="224"/>
    </location>
</feature>
<dbReference type="RefSeq" id="WP_211356583.1">
    <property type="nucleotide sequence ID" value="NZ_BAAAYT010000002.1"/>
</dbReference>
<evidence type="ECO:0000313" key="3">
    <source>
        <dbReference type="EMBL" id="TWD13282.1"/>
    </source>
</evidence>
<keyword evidence="2" id="KW-0812">Transmembrane</keyword>
<evidence type="ECO:0000256" key="1">
    <source>
        <dbReference type="SAM" id="MobiDB-lite"/>
    </source>
</evidence>
<name>A0A560W6N2_9MICO</name>
<comment type="caution">
    <text evidence="3">The sequence shown here is derived from an EMBL/GenBank/DDBJ whole genome shotgun (WGS) entry which is preliminary data.</text>
</comment>
<gene>
    <name evidence="3" type="ORF">FB557_2673</name>
</gene>
<dbReference type="AlphaFoldDB" id="A0A560W6N2"/>
<accession>A0A560W6N2</accession>
<keyword evidence="2" id="KW-0472">Membrane</keyword>